<dbReference type="PANTHER" id="PTHR45790:SF3">
    <property type="entry name" value="S-ADENOSYL-L-METHIONINE-DEPENDENT UROPORPHYRINOGEN III METHYLTRANSFERASE, CHLOROPLASTIC"/>
    <property type="match status" value="1"/>
</dbReference>
<dbReference type="OrthoDB" id="9815856at2"/>
<evidence type="ECO:0000256" key="6">
    <source>
        <dbReference type="ARBA" id="ARBA00023244"/>
    </source>
</evidence>
<dbReference type="InterPro" id="IPR014776">
    <property type="entry name" value="4pyrrole_Mease_sub2"/>
</dbReference>
<comment type="pathway">
    <text evidence="7">Porphyrin-containing compound metabolism; siroheme biosynthesis; precorrin-2 from uroporphyrinogen III: step 1/1.</text>
</comment>
<evidence type="ECO:0000256" key="3">
    <source>
        <dbReference type="ARBA" id="ARBA00022603"/>
    </source>
</evidence>
<proteinExistence type="inferred from homology"/>
<dbReference type="InterPro" id="IPR003043">
    <property type="entry name" value="Uropor_MeTrfase_CS"/>
</dbReference>
<evidence type="ECO:0000313" key="11">
    <source>
        <dbReference type="Proteomes" id="UP000321291"/>
    </source>
</evidence>
<dbReference type="EC" id="2.1.1.107" evidence="2"/>
<evidence type="ECO:0000256" key="2">
    <source>
        <dbReference type="ARBA" id="ARBA00012162"/>
    </source>
</evidence>
<dbReference type="Pfam" id="PF00590">
    <property type="entry name" value="TP_methylase"/>
    <property type="match status" value="1"/>
</dbReference>
<evidence type="ECO:0000313" key="10">
    <source>
        <dbReference type="EMBL" id="QEC72370.1"/>
    </source>
</evidence>
<dbReference type="PROSITE" id="PS00840">
    <property type="entry name" value="SUMT_2"/>
    <property type="match status" value="1"/>
</dbReference>
<dbReference type="InterPro" id="IPR006366">
    <property type="entry name" value="CobA/CysG_C"/>
</dbReference>
<comment type="similarity">
    <text evidence="1 8">Belongs to the precorrin methyltransferase family.</text>
</comment>
<dbReference type="AlphaFoldDB" id="A0A5B8VLI1"/>
<evidence type="ECO:0000256" key="1">
    <source>
        <dbReference type="ARBA" id="ARBA00005879"/>
    </source>
</evidence>
<dbReference type="NCBIfam" id="TIGR01469">
    <property type="entry name" value="cobA_cysG_Cterm"/>
    <property type="match status" value="1"/>
</dbReference>
<dbReference type="RefSeq" id="WP_146782620.1">
    <property type="nucleotide sequence ID" value="NZ_CP042434.1"/>
</dbReference>
<evidence type="ECO:0000256" key="5">
    <source>
        <dbReference type="ARBA" id="ARBA00022691"/>
    </source>
</evidence>
<dbReference type="GO" id="GO:0032259">
    <property type="term" value="P:methylation"/>
    <property type="evidence" value="ECO:0007669"/>
    <property type="project" value="UniProtKB-KW"/>
</dbReference>
<dbReference type="PROSITE" id="PS00839">
    <property type="entry name" value="SUMT_1"/>
    <property type="match status" value="1"/>
</dbReference>
<dbReference type="GO" id="GO:0019354">
    <property type="term" value="P:siroheme biosynthetic process"/>
    <property type="evidence" value="ECO:0007669"/>
    <property type="project" value="InterPro"/>
</dbReference>
<keyword evidence="11" id="KW-1185">Reference proteome</keyword>
<evidence type="ECO:0000256" key="7">
    <source>
        <dbReference type="ARBA" id="ARBA00025705"/>
    </source>
</evidence>
<feature type="domain" description="Tetrapyrrole methylase" evidence="9">
    <location>
        <begin position="20"/>
        <end position="231"/>
    </location>
</feature>
<evidence type="ECO:0000259" key="9">
    <source>
        <dbReference type="Pfam" id="PF00590"/>
    </source>
</evidence>
<dbReference type="PANTHER" id="PTHR45790">
    <property type="entry name" value="SIROHEME SYNTHASE-RELATED"/>
    <property type="match status" value="1"/>
</dbReference>
<organism evidence="10 11">
    <name type="scientific">Arachidicoccus ginsenosidivorans</name>
    <dbReference type="NCBI Taxonomy" id="496057"/>
    <lineage>
        <taxon>Bacteria</taxon>
        <taxon>Pseudomonadati</taxon>
        <taxon>Bacteroidota</taxon>
        <taxon>Chitinophagia</taxon>
        <taxon>Chitinophagales</taxon>
        <taxon>Chitinophagaceae</taxon>
        <taxon>Arachidicoccus</taxon>
    </lineage>
</organism>
<evidence type="ECO:0000256" key="4">
    <source>
        <dbReference type="ARBA" id="ARBA00022679"/>
    </source>
</evidence>
<dbReference type="CDD" id="cd11642">
    <property type="entry name" value="SUMT"/>
    <property type="match status" value="1"/>
</dbReference>
<dbReference type="KEGG" id="agi:FSB73_12495"/>
<dbReference type="InterPro" id="IPR035996">
    <property type="entry name" value="4pyrrol_Methylase_sf"/>
</dbReference>
<keyword evidence="4 8" id="KW-0808">Transferase</keyword>
<dbReference type="FunFam" id="3.40.1010.10:FF:000001">
    <property type="entry name" value="Siroheme synthase"/>
    <property type="match status" value="1"/>
</dbReference>
<dbReference type="Gene3D" id="3.30.950.10">
    <property type="entry name" value="Methyltransferase, Cobalt-precorrin-4 Transmethylase, Domain 2"/>
    <property type="match status" value="1"/>
</dbReference>
<dbReference type="Proteomes" id="UP000321291">
    <property type="component" value="Chromosome"/>
</dbReference>
<dbReference type="GO" id="GO:0004851">
    <property type="term" value="F:uroporphyrin-III C-methyltransferase activity"/>
    <property type="evidence" value="ECO:0007669"/>
    <property type="project" value="UniProtKB-EC"/>
</dbReference>
<dbReference type="Gene3D" id="3.40.1010.10">
    <property type="entry name" value="Cobalt-precorrin-4 Transmethylase, Domain 1"/>
    <property type="match status" value="1"/>
</dbReference>
<dbReference type="EMBL" id="CP042434">
    <property type="protein sequence ID" value="QEC72370.1"/>
    <property type="molecule type" value="Genomic_DNA"/>
</dbReference>
<dbReference type="InterPro" id="IPR014777">
    <property type="entry name" value="4pyrrole_Mease_sub1"/>
</dbReference>
<dbReference type="InterPro" id="IPR000878">
    <property type="entry name" value="4pyrrol_Mease"/>
</dbReference>
<name>A0A5B8VLI1_9BACT</name>
<evidence type="ECO:0000256" key="8">
    <source>
        <dbReference type="RuleBase" id="RU003960"/>
    </source>
</evidence>
<reference evidence="10 11" key="1">
    <citation type="journal article" date="2017" name="Int. J. Syst. Evol. Microbiol.">
        <title>Arachidicoccus ginsenosidivorans sp. nov., with ginsenoside-converting activity isolated from ginseng cultivating soil.</title>
        <authorList>
            <person name="Siddiqi M.Z."/>
            <person name="Aslam Z."/>
            <person name="Im W.T."/>
        </authorList>
    </citation>
    <scope>NUCLEOTIDE SEQUENCE [LARGE SCALE GENOMIC DNA]</scope>
    <source>
        <strain evidence="10 11">Gsoil 809</strain>
    </source>
</reference>
<dbReference type="NCBIfam" id="NF004790">
    <property type="entry name" value="PRK06136.1"/>
    <property type="match status" value="1"/>
</dbReference>
<dbReference type="SUPFAM" id="SSF53790">
    <property type="entry name" value="Tetrapyrrole methylase"/>
    <property type="match status" value="1"/>
</dbReference>
<keyword evidence="3 8" id="KW-0489">Methyltransferase</keyword>
<sequence>MKFRVTGAATAKSQEQEIRVSIIGAGPGDPELLTLKAARLLSEADVVLTDRLVSQEILDTHVRIGAKIVFVGKEGRTQSGSVAQNEIDRLIVKYAKQGRKVVRLKGGDVAIFSNVLDELESLKQAGIAYQIVPGITAASGASAYAGMPLTARGYSRGVRFQTYSERYPVAPDYWQQLASTDDTLVFYMTGENWFELASLLKTNGIDGSKYISIIQQATTPYQKVNTYQFKELISPPKEQHFISPSLLVIGRVPELHQAYCWLSQIPDEQIQPYFRSSTSRAVEVINHKKRSA</sequence>
<keyword evidence="5" id="KW-0949">S-adenosyl-L-methionine</keyword>
<keyword evidence="6" id="KW-0627">Porphyrin biosynthesis</keyword>
<dbReference type="InterPro" id="IPR050161">
    <property type="entry name" value="Siro_Cobalamin_biosynth"/>
</dbReference>
<accession>A0A5B8VLI1</accession>
<gene>
    <name evidence="10" type="primary">cobA</name>
    <name evidence="10" type="ORF">FSB73_12495</name>
</gene>
<protein>
    <recommendedName>
        <fullName evidence="2">uroporphyrinogen-III C-methyltransferase</fullName>
        <ecNumber evidence="2">2.1.1.107</ecNumber>
    </recommendedName>
</protein>